<dbReference type="RefSeq" id="WP_220581676.1">
    <property type="nucleotide sequence ID" value="NZ_RKLT01000014.1"/>
</dbReference>
<comment type="subcellular location">
    <subcellularLocation>
        <location evidence="1">Cell membrane</location>
        <topology evidence="1">Multi-pass membrane protein</topology>
    </subcellularLocation>
</comment>
<gene>
    <name evidence="9" type="ORF">EGH23_19595</name>
</gene>
<reference evidence="9 10" key="1">
    <citation type="submission" date="2021-06" db="EMBL/GenBank/DDBJ databases">
        <title>Halomicroarcula sp. a new haloarchaeum isolated from saline soil.</title>
        <authorList>
            <person name="Duran-Viseras A."/>
            <person name="Sanchez-Porro C."/>
            <person name="Ventosa A."/>
        </authorList>
    </citation>
    <scope>NUCLEOTIDE SEQUENCE [LARGE SCALE GENOMIC DNA]</scope>
    <source>
        <strain evidence="9 10">F27</strain>
    </source>
</reference>
<feature type="transmembrane region" description="Helical" evidence="8">
    <location>
        <begin position="490"/>
        <end position="510"/>
    </location>
</feature>
<feature type="transmembrane region" description="Helical" evidence="8">
    <location>
        <begin position="428"/>
        <end position="453"/>
    </location>
</feature>
<proteinExistence type="predicted"/>
<feature type="transmembrane region" description="Helical" evidence="8">
    <location>
        <begin position="365"/>
        <end position="383"/>
    </location>
</feature>
<feature type="transmembrane region" description="Helical" evidence="8">
    <location>
        <begin position="58"/>
        <end position="78"/>
    </location>
</feature>
<evidence type="ECO:0000313" key="9">
    <source>
        <dbReference type="EMBL" id="MBX0297085.1"/>
    </source>
</evidence>
<evidence type="ECO:0000256" key="1">
    <source>
        <dbReference type="ARBA" id="ARBA00004651"/>
    </source>
</evidence>
<feature type="transmembrane region" description="Helical" evidence="8">
    <location>
        <begin position="465"/>
        <end position="484"/>
    </location>
</feature>
<evidence type="ECO:0000256" key="7">
    <source>
        <dbReference type="SAM" id="MobiDB-lite"/>
    </source>
</evidence>
<dbReference type="AlphaFoldDB" id="A0AAW4PI23"/>
<dbReference type="InterPro" id="IPR000060">
    <property type="entry name" value="BCCT_transptr"/>
</dbReference>
<feature type="transmembrane region" description="Helical" evidence="8">
    <location>
        <begin position="205"/>
        <end position="231"/>
    </location>
</feature>
<keyword evidence="6 8" id="KW-0472">Membrane</keyword>
<protein>
    <submittedName>
        <fullName evidence="9">BCCT family transporter</fullName>
    </submittedName>
</protein>
<feature type="transmembrane region" description="Helical" evidence="8">
    <location>
        <begin position="98"/>
        <end position="117"/>
    </location>
</feature>
<dbReference type="PANTHER" id="PTHR30047:SF7">
    <property type="entry name" value="HIGH-AFFINITY CHOLINE TRANSPORT PROTEIN"/>
    <property type="match status" value="1"/>
</dbReference>
<name>A0AAW4PI23_9EURY</name>
<dbReference type="GO" id="GO:0005886">
    <property type="term" value="C:plasma membrane"/>
    <property type="evidence" value="ECO:0007669"/>
    <property type="project" value="UniProtKB-SubCell"/>
</dbReference>
<sequence>MAQSSGRSVFSQFVDEIDTIPFAFGALVTFVFIGLAAFRTEWVSSQITTAFSVFGEGLAWMYLVAMLVMLIVCVYLMVSPYGRIKLGDEDPEYSNFSYLAMFFSAGLSAGIVFFGPVEALTHYGTVPPLFGGTAEAGTTSAMVPALAYSIFHYGVSAWGGYLAIGIPVAYYAYRRDAPFRTSTVLMPVLGRENLDGIVGRTIDTLAVVATLGGIATGLGFIATQILTGITYRTGIQFGNVETVLAITGITIIFTISLIAGVDRGIRRLSDFNIVLMTILLFATLVGGVVMSSISELAVLNTGALAVGTYIQNFFSMSLFTGVGLEGGTGWTSFWTVFYWSWWIAWAPFVGLFLARISKGRTIREVLFTALVTMTLVSIVWFTIVGGTSMWLQQAGVVDILGAVSQYGDGVAGYALFGALPLGVLWQPLFLILVVTFFATSADSSTLAVAMLTTGGKENPSSLNRLFWGVLQGLIASILVVLGGASALRSSVIITGAPFAIVCVLSLFVFMRELGSDHGAMIFDGNRTWFRSPDSANQSTDVVAEEPTHATDD</sequence>
<evidence type="ECO:0000313" key="10">
    <source>
        <dbReference type="Proteomes" id="UP001430455"/>
    </source>
</evidence>
<evidence type="ECO:0000256" key="5">
    <source>
        <dbReference type="ARBA" id="ARBA00022989"/>
    </source>
</evidence>
<feature type="transmembrane region" description="Helical" evidence="8">
    <location>
        <begin position="336"/>
        <end position="353"/>
    </location>
</feature>
<evidence type="ECO:0000256" key="4">
    <source>
        <dbReference type="ARBA" id="ARBA00022692"/>
    </source>
</evidence>
<comment type="caution">
    <text evidence="9">The sequence shown here is derived from an EMBL/GenBank/DDBJ whole genome shotgun (WGS) entry which is preliminary data.</text>
</comment>
<evidence type="ECO:0000256" key="6">
    <source>
        <dbReference type="ARBA" id="ARBA00023136"/>
    </source>
</evidence>
<accession>A0AAW4PI23</accession>
<keyword evidence="10" id="KW-1185">Reference proteome</keyword>
<dbReference type="GO" id="GO:0022857">
    <property type="term" value="F:transmembrane transporter activity"/>
    <property type="evidence" value="ECO:0007669"/>
    <property type="project" value="InterPro"/>
</dbReference>
<feature type="transmembrane region" description="Helical" evidence="8">
    <location>
        <begin position="20"/>
        <end position="38"/>
    </location>
</feature>
<organism evidence="9 10">
    <name type="scientific">Haloarcula nitratireducens</name>
    <dbReference type="NCBI Taxonomy" id="2487749"/>
    <lineage>
        <taxon>Archaea</taxon>
        <taxon>Methanobacteriati</taxon>
        <taxon>Methanobacteriota</taxon>
        <taxon>Stenosarchaea group</taxon>
        <taxon>Halobacteria</taxon>
        <taxon>Halobacteriales</taxon>
        <taxon>Haloarculaceae</taxon>
        <taxon>Haloarcula</taxon>
    </lineage>
</organism>
<dbReference type="Pfam" id="PF02028">
    <property type="entry name" value="BCCT"/>
    <property type="match status" value="1"/>
</dbReference>
<evidence type="ECO:0000256" key="3">
    <source>
        <dbReference type="ARBA" id="ARBA00022475"/>
    </source>
</evidence>
<keyword evidence="4 8" id="KW-0812">Transmembrane</keyword>
<dbReference type="PANTHER" id="PTHR30047">
    <property type="entry name" value="HIGH-AFFINITY CHOLINE TRANSPORT PROTEIN-RELATED"/>
    <property type="match status" value="1"/>
</dbReference>
<feature type="transmembrane region" description="Helical" evidence="8">
    <location>
        <begin position="273"/>
        <end position="293"/>
    </location>
</feature>
<keyword evidence="5 8" id="KW-1133">Transmembrane helix</keyword>
<keyword evidence="3" id="KW-1003">Cell membrane</keyword>
<keyword evidence="2" id="KW-0813">Transport</keyword>
<feature type="transmembrane region" description="Helical" evidence="8">
    <location>
        <begin position="150"/>
        <end position="173"/>
    </location>
</feature>
<dbReference type="EMBL" id="RKLT01000014">
    <property type="protein sequence ID" value="MBX0297085.1"/>
    <property type="molecule type" value="Genomic_DNA"/>
</dbReference>
<dbReference type="Proteomes" id="UP001430455">
    <property type="component" value="Unassembled WGS sequence"/>
</dbReference>
<feature type="region of interest" description="Disordered" evidence="7">
    <location>
        <begin position="533"/>
        <end position="552"/>
    </location>
</feature>
<evidence type="ECO:0000256" key="2">
    <source>
        <dbReference type="ARBA" id="ARBA00022448"/>
    </source>
</evidence>
<feature type="transmembrane region" description="Helical" evidence="8">
    <location>
        <begin position="243"/>
        <end position="261"/>
    </location>
</feature>
<evidence type="ECO:0000256" key="8">
    <source>
        <dbReference type="SAM" id="Phobius"/>
    </source>
</evidence>